<dbReference type="EMBL" id="JAKRYL010000019">
    <property type="protein sequence ID" value="MCL7748763.1"/>
    <property type="molecule type" value="Genomic_DNA"/>
</dbReference>
<keyword evidence="1" id="KW-0812">Transmembrane</keyword>
<organism evidence="2 3">
    <name type="scientific">Halalkalibacter alkaliphilus</name>
    <dbReference type="NCBI Taxonomy" id="2917993"/>
    <lineage>
        <taxon>Bacteria</taxon>
        <taxon>Bacillati</taxon>
        <taxon>Bacillota</taxon>
        <taxon>Bacilli</taxon>
        <taxon>Bacillales</taxon>
        <taxon>Bacillaceae</taxon>
        <taxon>Halalkalibacter</taxon>
    </lineage>
</organism>
<proteinExistence type="predicted"/>
<comment type="caution">
    <text evidence="2">The sequence shown here is derived from an EMBL/GenBank/DDBJ whole genome shotgun (WGS) entry which is preliminary data.</text>
</comment>
<protein>
    <submittedName>
        <fullName evidence="2">Uncharacterized protein</fullName>
    </submittedName>
</protein>
<keyword evidence="1" id="KW-0472">Membrane</keyword>
<accession>A0A9X2I6P1</accession>
<dbReference type="Proteomes" id="UP001139150">
    <property type="component" value="Unassembled WGS sequence"/>
</dbReference>
<dbReference type="AlphaFoldDB" id="A0A9X2I6P1"/>
<keyword evidence="3" id="KW-1185">Reference proteome</keyword>
<keyword evidence="1" id="KW-1133">Transmembrane helix</keyword>
<gene>
    <name evidence="2" type="ORF">MF646_16695</name>
</gene>
<reference evidence="2" key="1">
    <citation type="submission" date="2022-02" db="EMBL/GenBank/DDBJ databases">
        <title>Halalkalibacter sp. nov. isolated from Lonar Lake, India.</title>
        <authorList>
            <person name="Joshi A."/>
            <person name="Thite S."/>
            <person name="Lodha T."/>
        </authorList>
    </citation>
    <scope>NUCLEOTIDE SEQUENCE</scope>
    <source>
        <strain evidence="2">MEB205</strain>
    </source>
</reference>
<name>A0A9X2I6P1_9BACI</name>
<evidence type="ECO:0000256" key="1">
    <source>
        <dbReference type="SAM" id="Phobius"/>
    </source>
</evidence>
<evidence type="ECO:0000313" key="2">
    <source>
        <dbReference type="EMBL" id="MCL7748763.1"/>
    </source>
</evidence>
<evidence type="ECO:0000313" key="3">
    <source>
        <dbReference type="Proteomes" id="UP001139150"/>
    </source>
</evidence>
<dbReference type="RefSeq" id="WP_250097652.1">
    <property type="nucleotide sequence ID" value="NZ_JAKRYL010000019.1"/>
</dbReference>
<feature type="transmembrane region" description="Helical" evidence="1">
    <location>
        <begin position="42"/>
        <end position="63"/>
    </location>
</feature>
<sequence length="76" mass="8669">MYTPEIPSYIFGVIGIYVWVLIAKQGLPVEIAKRGIFAQTFYYHIISFVFAYLVLLTGVALLVKTSLIEVSDLIRW</sequence>
<feature type="transmembrane region" description="Helical" evidence="1">
    <location>
        <begin position="6"/>
        <end position="22"/>
    </location>
</feature>